<reference evidence="2 3" key="1">
    <citation type="journal article" date="2020" name="ISME J.">
        <title>Uncovering the hidden diversity of litter-decomposition mechanisms in mushroom-forming fungi.</title>
        <authorList>
            <person name="Floudas D."/>
            <person name="Bentzer J."/>
            <person name="Ahren D."/>
            <person name="Johansson T."/>
            <person name="Persson P."/>
            <person name="Tunlid A."/>
        </authorList>
    </citation>
    <scope>NUCLEOTIDE SEQUENCE [LARGE SCALE GENOMIC DNA]</scope>
    <source>
        <strain evidence="2 3">CBS 101986</strain>
    </source>
</reference>
<gene>
    <name evidence="2" type="ORF">D9619_004435</name>
</gene>
<dbReference type="AlphaFoldDB" id="A0A8H5BPB8"/>
<dbReference type="Proteomes" id="UP000567179">
    <property type="component" value="Unassembled WGS sequence"/>
</dbReference>
<proteinExistence type="predicted"/>
<feature type="compositionally biased region" description="Polar residues" evidence="1">
    <location>
        <begin position="53"/>
        <end position="63"/>
    </location>
</feature>
<organism evidence="2 3">
    <name type="scientific">Psilocybe cf. subviscida</name>
    <dbReference type="NCBI Taxonomy" id="2480587"/>
    <lineage>
        <taxon>Eukaryota</taxon>
        <taxon>Fungi</taxon>
        <taxon>Dikarya</taxon>
        <taxon>Basidiomycota</taxon>
        <taxon>Agaricomycotina</taxon>
        <taxon>Agaricomycetes</taxon>
        <taxon>Agaricomycetidae</taxon>
        <taxon>Agaricales</taxon>
        <taxon>Agaricineae</taxon>
        <taxon>Strophariaceae</taxon>
        <taxon>Psilocybe</taxon>
    </lineage>
</organism>
<protein>
    <submittedName>
        <fullName evidence="2">Uncharacterized protein</fullName>
    </submittedName>
</protein>
<sequence>MYATTTRYAPNAENEHPSFGAAWTGATAVYNHTYASSYAYPHSHFGSPPVSPTSPSFGYSSHSVAGYTDHHRSPQGRRRSSSSARLAATVRHANGMHHVVSVGPDRHRPHGANGHNTLALPSPAKIRGPTNSAVIPQVSIPTPLTDNRVTARWDSIPFQLKGFPEAGVTVGTILGDSRHVLDGQDDLVFLPMDLSERWVTVVTKWKAYPNIHVNKRFETKKTTLLTLARELANALVSYADQVKKGRVPTVKGCEPWALAGSPSASNGGGIKVEDIFMTRLIHGVNGTWQVELWMPLKQSTMMVNFA</sequence>
<evidence type="ECO:0000313" key="2">
    <source>
        <dbReference type="EMBL" id="KAF5326868.1"/>
    </source>
</evidence>
<comment type="caution">
    <text evidence="2">The sequence shown here is derived from an EMBL/GenBank/DDBJ whole genome shotgun (WGS) entry which is preliminary data.</text>
</comment>
<evidence type="ECO:0000256" key="1">
    <source>
        <dbReference type="SAM" id="MobiDB-lite"/>
    </source>
</evidence>
<feature type="region of interest" description="Disordered" evidence="1">
    <location>
        <begin position="45"/>
        <end position="84"/>
    </location>
</feature>
<name>A0A8H5BPB8_9AGAR</name>
<accession>A0A8H5BPB8</accession>
<keyword evidence="3" id="KW-1185">Reference proteome</keyword>
<evidence type="ECO:0000313" key="3">
    <source>
        <dbReference type="Proteomes" id="UP000567179"/>
    </source>
</evidence>
<dbReference type="EMBL" id="JAACJJ010000014">
    <property type="protein sequence ID" value="KAF5326868.1"/>
    <property type="molecule type" value="Genomic_DNA"/>
</dbReference>